<dbReference type="InParanoid" id="A0A1D3CVA7"/>
<evidence type="ECO:0000313" key="8">
    <source>
        <dbReference type="Proteomes" id="UP000095192"/>
    </source>
</evidence>
<feature type="domain" description="AN1-type" evidence="6">
    <location>
        <begin position="108"/>
        <end position="159"/>
    </location>
</feature>
<gene>
    <name evidence="7" type="ORF">cyc_01840</name>
</gene>
<evidence type="ECO:0000256" key="4">
    <source>
        <dbReference type="PROSITE-ProRule" id="PRU00449"/>
    </source>
</evidence>
<evidence type="ECO:0000313" key="7">
    <source>
        <dbReference type="EMBL" id="OEH75112.1"/>
    </source>
</evidence>
<dbReference type="InterPro" id="IPR035896">
    <property type="entry name" value="AN1-like_Znf"/>
</dbReference>
<dbReference type="PROSITE" id="PS51039">
    <property type="entry name" value="ZF_AN1"/>
    <property type="match status" value="2"/>
</dbReference>
<proteinExistence type="predicted"/>
<accession>A0A1D3CVA7</accession>
<dbReference type="PANTHER" id="PTHR14677">
    <property type="entry name" value="ARSENITE INDUCUBLE RNA ASSOCIATED PROTEIN AIP-1-RELATED"/>
    <property type="match status" value="1"/>
</dbReference>
<dbReference type="VEuPathDB" id="ToxoDB:cyc_01840"/>
<evidence type="ECO:0000259" key="6">
    <source>
        <dbReference type="PROSITE" id="PS51039"/>
    </source>
</evidence>
<dbReference type="Pfam" id="PF01428">
    <property type="entry name" value="zf-AN1"/>
    <property type="match status" value="2"/>
</dbReference>
<keyword evidence="1" id="KW-0479">Metal-binding</keyword>
<evidence type="ECO:0000256" key="5">
    <source>
        <dbReference type="SAM" id="MobiDB-lite"/>
    </source>
</evidence>
<dbReference type="PANTHER" id="PTHR14677:SF20">
    <property type="entry name" value="ZINC FINGER AN1-TYPE CONTAINING 2A-RELATED"/>
    <property type="match status" value="1"/>
</dbReference>
<comment type="caution">
    <text evidence="7">The sequence shown here is derived from an EMBL/GenBank/DDBJ whole genome shotgun (WGS) entry which is preliminary data.</text>
</comment>
<evidence type="ECO:0000256" key="2">
    <source>
        <dbReference type="ARBA" id="ARBA00022771"/>
    </source>
</evidence>
<organism evidence="7 8">
    <name type="scientific">Cyclospora cayetanensis</name>
    <dbReference type="NCBI Taxonomy" id="88456"/>
    <lineage>
        <taxon>Eukaryota</taxon>
        <taxon>Sar</taxon>
        <taxon>Alveolata</taxon>
        <taxon>Apicomplexa</taxon>
        <taxon>Conoidasida</taxon>
        <taxon>Coccidia</taxon>
        <taxon>Eucoccidiorida</taxon>
        <taxon>Eimeriorina</taxon>
        <taxon>Eimeriidae</taxon>
        <taxon>Cyclospora</taxon>
    </lineage>
</organism>
<feature type="compositionally biased region" description="Polar residues" evidence="5">
    <location>
        <begin position="174"/>
        <end position="186"/>
    </location>
</feature>
<feature type="domain" description="AN1-type" evidence="6">
    <location>
        <begin position="4"/>
        <end position="52"/>
    </location>
</feature>
<dbReference type="SMART" id="SM00154">
    <property type="entry name" value="ZnF_AN1"/>
    <property type="match status" value="2"/>
</dbReference>
<evidence type="ECO:0000256" key="1">
    <source>
        <dbReference type="ARBA" id="ARBA00022723"/>
    </source>
</evidence>
<keyword evidence="3" id="KW-0862">Zinc</keyword>
<dbReference type="InterPro" id="IPR000058">
    <property type="entry name" value="Znf_AN1"/>
</dbReference>
<dbReference type="EMBL" id="JROU02001828">
    <property type="protein sequence ID" value="OEH75112.1"/>
    <property type="molecule type" value="Genomic_DNA"/>
</dbReference>
<feature type="region of interest" description="Disordered" evidence="5">
    <location>
        <begin position="158"/>
        <end position="219"/>
    </location>
</feature>
<keyword evidence="8" id="KW-1185">Reference proteome</keyword>
<sequence>MAGESVGSHCSYRWCNQLDFLPFKCLQCGLVFCRIHYKQGDHECSLPSAPGSHEGSSETNVVHPTGSSTQLHQIVCRRCGRLLDVPMEESHREAILDRHRHSLECAAAAIKPSCMFGSCQQKSVSPACLIRCILCNGHFCLAHRHPEDHLCAAAAAQAEQPQQPSRKSEKQTLREQASASIGSSGLSHIVSGPGKKSPSTATVNGGGNKKLSAKAEETQKRIERMRVKMRAPPAPSIPSSFQLPLRVDLQLLRTFASPLQQQKAGEVIVVIDGSKTLGCALDRILEILKIPNTMASAGGTKWALLLPQQRQTAGAPVDGAASTGGALDLSKKAADTVLPGDTVLLCNEDDIQKA</sequence>
<name>A0A1D3CVA7_9EIME</name>
<dbReference type="Proteomes" id="UP000095192">
    <property type="component" value="Unassembled WGS sequence"/>
</dbReference>
<protein>
    <submittedName>
        <fullName evidence="7">Transcription factor c2h2</fullName>
    </submittedName>
</protein>
<evidence type="ECO:0000256" key="3">
    <source>
        <dbReference type="ARBA" id="ARBA00022833"/>
    </source>
</evidence>
<reference evidence="7 8" key="1">
    <citation type="journal article" date="2016" name="BMC Genomics">
        <title>Comparative genomics reveals Cyclospora cayetanensis possesses coccidia-like metabolism and invasion components but unique surface antigens.</title>
        <authorList>
            <person name="Liu S."/>
            <person name="Wang L."/>
            <person name="Zheng H."/>
            <person name="Xu Z."/>
            <person name="Roellig D.M."/>
            <person name="Li N."/>
            <person name="Frace M.A."/>
            <person name="Tang K."/>
            <person name="Arrowood M.J."/>
            <person name="Moss D.M."/>
            <person name="Zhang L."/>
            <person name="Feng Y."/>
            <person name="Xiao L."/>
        </authorList>
    </citation>
    <scope>NUCLEOTIDE SEQUENCE [LARGE SCALE GENOMIC DNA]</scope>
    <source>
        <strain evidence="7 8">CHN_HEN01</strain>
    </source>
</reference>
<keyword evidence="2 4" id="KW-0863">Zinc-finger</keyword>
<dbReference type="GO" id="GO:0005737">
    <property type="term" value="C:cytoplasm"/>
    <property type="evidence" value="ECO:0007669"/>
    <property type="project" value="TreeGrafter"/>
</dbReference>
<dbReference type="Gene3D" id="4.10.1110.10">
    <property type="entry name" value="AN1-like Zinc finger"/>
    <property type="match status" value="2"/>
</dbReference>
<dbReference type="GO" id="GO:0008270">
    <property type="term" value="F:zinc ion binding"/>
    <property type="evidence" value="ECO:0007669"/>
    <property type="project" value="UniProtKB-KW"/>
</dbReference>
<dbReference type="SUPFAM" id="SSF118310">
    <property type="entry name" value="AN1-like Zinc finger"/>
    <property type="match status" value="2"/>
</dbReference>
<dbReference type="AlphaFoldDB" id="A0A1D3CVA7"/>